<dbReference type="AlphaFoldDB" id="A0AA47P4T0"/>
<dbReference type="EMBL" id="JAOPHQ010001432">
    <property type="protein sequence ID" value="KAK0150861.1"/>
    <property type="molecule type" value="Genomic_DNA"/>
</dbReference>
<evidence type="ECO:0000313" key="1">
    <source>
        <dbReference type="EMBL" id="KAK0150861.1"/>
    </source>
</evidence>
<name>A0AA47P4T0_MERPO</name>
<protein>
    <submittedName>
        <fullName evidence="1">Uncharacterized protein</fullName>
    </submittedName>
</protein>
<accession>A0AA47P4T0</accession>
<keyword evidence="2" id="KW-1185">Reference proteome</keyword>
<reference evidence="1" key="1">
    <citation type="journal article" date="2023" name="Front. Mar. Sci.">
        <title>A new Merluccius polli reference genome to investigate the effects of global change in West African waters.</title>
        <authorList>
            <person name="Mateo J.L."/>
            <person name="Blanco-Fernandez C."/>
            <person name="Garcia-Vazquez E."/>
            <person name="Machado-Schiaffino G."/>
        </authorList>
    </citation>
    <scope>NUCLEOTIDE SEQUENCE</scope>
    <source>
        <strain evidence="1">C29</strain>
        <tissue evidence="1">Fin</tissue>
    </source>
</reference>
<evidence type="ECO:0000313" key="2">
    <source>
        <dbReference type="Proteomes" id="UP001174136"/>
    </source>
</evidence>
<sequence length="109" mass="12538">MKYQALIFESQRNGWKAWNLPVDVGCRGLAGQSLWRHLDCSGLLDCYCKSLWTKASAKCHKCKCKWIEGPARKRLIANIAKQAEAASRWIWIKWIERWQSQPGDGLTTS</sequence>
<organism evidence="1 2">
    <name type="scientific">Merluccius polli</name>
    <name type="common">Benguela hake</name>
    <name type="synonym">Merluccius cadenati</name>
    <dbReference type="NCBI Taxonomy" id="89951"/>
    <lineage>
        <taxon>Eukaryota</taxon>
        <taxon>Metazoa</taxon>
        <taxon>Chordata</taxon>
        <taxon>Craniata</taxon>
        <taxon>Vertebrata</taxon>
        <taxon>Euteleostomi</taxon>
        <taxon>Actinopterygii</taxon>
        <taxon>Neopterygii</taxon>
        <taxon>Teleostei</taxon>
        <taxon>Neoteleostei</taxon>
        <taxon>Acanthomorphata</taxon>
        <taxon>Zeiogadaria</taxon>
        <taxon>Gadariae</taxon>
        <taxon>Gadiformes</taxon>
        <taxon>Gadoidei</taxon>
        <taxon>Merlucciidae</taxon>
        <taxon>Merluccius</taxon>
    </lineage>
</organism>
<proteinExistence type="predicted"/>
<gene>
    <name evidence="1" type="ORF">N1851_008024</name>
</gene>
<dbReference type="Proteomes" id="UP001174136">
    <property type="component" value="Unassembled WGS sequence"/>
</dbReference>
<comment type="caution">
    <text evidence="1">The sequence shown here is derived from an EMBL/GenBank/DDBJ whole genome shotgun (WGS) entry which is preliminary data.</text>
</comment>